<reference evidence="1 2" key="1">
    <citation type="journal article" date="2020" name="Cell Host Microbe">
        <title>Functional and Genomic Variation between Human-Derived Isolates of Lachnospiraceae Reveals Inter- and Intra-Species Diversity.</title>
        <authorList>
            <person name="Sorbara M.T."/>
            <person name="Littmann E.R."/>
            <person name="Fontana E."/>
            <person name="Moody T.U."/>
            <person name="Kohout C.E."/>
            <person name="Gjonbalaj M."/>
            <person name="Eaton V."/>
            <person name="Seok R."/>
            <person name="Leiner I.M."/>
            <person name="Pamer E.G."/>
        </authorList>
    </citation>
    <scope>NUCLEOTIDE SEQUENCE [LARGE SCALE GENOMIC DNA]</scope>
    <source>
        <strain evidence="1 2">MSK.17.74</strain>
    </source>
</reference>
<evidence type="ECO:0000313" key="2">
    <source>
        <dbReference type="Proteomes" id="UP001644719"/>
    </source>
</evidence>
<name>A0ABX2H808_9FIRM</name>
<dbReference type="RefSeq" id="WP_173719603.1">
    <property type="nucleotide sequence ID" value="NZ_JAAITS010000020.1"/>
</dbReference>
<proteinExistence type="predicted"/>
<evidence type="ECO:0000313" key="1">
    <source>
        <dbReference type="EMBL" id="NSG85481.1"/>
    </source>
</evidence>
<accession>A0ABX2H808</accession>
<sequence>MFHIIPDNFFVPLSSPNRIVYWECISRLFAIMEHQFSFGVEREVLVDELEFYFGQENAAQLVEEEFQADDSRSRANGILRRLEYYGWIEVETDKSYVQRVNFKEYAVKIIKTLLDIADGKQIEYQGYIYTIYSLVKGTMDKPGIVLMQIWENTDYLITGLKNLNSNIKHYIDDLTRHSTVAQIMDALFNDYITNIVDKAYHRLLTSDNVSKFRPEIMQCLEKKSHNEEFLEKASAEIAAIREVSEEEGRELTYRYLHEIIEAFRNMDEILQEINQKNTQYQRAAINRAKFLLAGNEDVRGQLKEILMGINEEINRENMDLGGIYRIDFLDDLVRICQCSILEQSSLYLAVEGKKEFIPSSLENEEPDEELRREKMRKMAEKIRKVISVEKIQNYVNRYLAEKDELEASQLPLNNEEDFIKLIYVRLYGQRKNMGYVIETLEEREVNGYRFKDFRIRRRENGISGRNAAKRKG</sequence>
<gene>
    <name evidence="1" type="ORF">G5B17_08535</name>
</gene>
<dbReference type="InterPro" id="IPR043773">
    <property type="entry name" value="JetA"/>
</dbReference>
<organism evidence="1 2">
    <name type="scientific">Blautia faecis</name>
    <dbReference type="NCBI Taxonomy" id="871665"/>
    <lineage>
        <taxon>Bacteria</taxon>
        <taxon>Bacillati</taxon>
        <taxon>Bacillota</taxon>
        <taxon>Clostridia</taxon>
        <taxon>Lachnospirales</taxon>
        <taxon>Lachnospiraceae</taxon>
        <taxon>Blautia</taxon>
    </lineage>
</organism>
<dbReference type="Proteomes" id="UP001644719">
    <property type="component" value="Unassembled WGS sequence"/>
</dbReference>
<dbReference type="Pfam" id="PF18982">
    <property type="entry name" value="JetA"/>
    <property type="match status" value="1"/>
</dbReference>
<comment type="caution">
    <text evidence="1">The sequence shown here is derived from an EMBL/GenBank/DDBJ whole genome shotgun (WGS) entry which is preliminary data.</text>
</comment>
<dbReference type="EMBL" id="JAAITS010000020">
    <property type="protein sequence ID" value="NSG85481.1"/>
    <property type="molecule type" value="Genomic_DNA"/>
</dbReference>
<protein>
    <submittedName>
        <fullName evidence="1">Uncharacterized protein</fullName>
    </submittedName>
</protein>
<keyword evidence="2" id="KW-1185">Reference proteome</keyword>